<name>A0A0F9JBX3_9ZZZZ</name>
<dbReference type="EMBL" id="LAZR01018392">
    <property type="protein sequence ID" value="KKL96587.1"/>
    <property type="molecule type" value="Genomic_DNA"/>
</dbReference>
<comment type="caution">
    <text evidence="1">The sequence shown here is derived from an EMBL/GenBank/DDBJ whole genome shotgun (WGS) entry which is preliminary data.</text>
</comment>
<evidence type="ECO:0000313" key="1">
    <source>
        <dbReference type="EMBL" id="KKL96587.1"/>
    </source>
</evidence>
<dbReference type="AlphaFoldDB" id="A0A0F9JBX3"/>
<reference evidence="1" key="1">
    <citation type="journal article" date="2015" name="Nature">
        <title>Complex archaea that bridge the gap between prokaryotes and eukaryotes.</title>
        <authorList>
            <person name="Spang A."/>
            <person name="Saw J.H."/>
            <person name="Jorgensen S.L."/>
            <person name="Zaremba-Niedzwiedzka K."/>
            <person name="Martijn J."/>
            <person name="Lind A.E."/>
            <person name="van Eijk R."/>
            <person name="Schleper C."/>
            <person name="Guy L."/>
            <person name="Ettema T.J."/>
        </authorList>
    </citation>
    <scope>NUCLEOTIDE SEQUENCE</scope>
</reference>
<protein>
    <submittedName>
        <fullName evidence="1">Uncharacterized protein</fullName>
    </submittedName>
</protein>
<gene>
    <name evidence="1" type="ORF">LCGC14_1842980</name>
</gene>
<sequence>MTYLGAVSVRQRVRRGKKLCHEANTGNCPDGVIPPLHPYVSLARQFKRRDRGAGGSGTIWTTKLFHFDCFHTWMRRWGEQEVSKRGVVRRGYGPGRPVSVDLAPSIKAQRRIWAHRKARLVRELHRISIDPDGRHSDRLTQVLTEIVELGQLINGTGFPVQHINGRRDMP</sequence>
<accession>A0A0F9JBX3</accession>
<organism evidence="1">
    <name type="scientific">marine sediment metagenome</name>
    <dbReference type="NCBI Taxonomy" id="412755"/>
    <lineage>
        <taxon>unclassified sequences</taxon>
        <taxon>metagenomes</taxon>
        <taxon>ecological metagenomes</taxon>
    </lineage>
</organism>
<proteinExistence type="predicted"/>